<accession>A0AAD3DLV9</accession>
<dbReference type="Pfam" id="PF21125">
    <property type="entry name" value="MPN_2A_DUB_like"/>
    <property type="match status" value="1"/>
</dbReference>
<dbReference type="GO" id="GO:0031593">
    <property type="term" value="F:polyubiquitin modification-dependent protein binding"/>
    <property type="evidence" value="ECO:0007669"/>
    <property type="project" value="TreeGrafter"/>
</dbReference>
<evidence type="ECO:0000256" key="1">
    <source>
        <dbReference type="SAM" id="MobiDB-lite"/>
    </source>
</evidence>
<dbReference type="PANTHER" id="PTHR31728">
    <property type="entry name" value="ABRAXAS FAMILY MEMBER"/>
    <property type="match status" value="1"/>
</dbReference>
<organism evidence="2 3">
    <name type="scientific">Astrephomene gubernaculifera</name>
    <dbReference type="NCBI Taxonomy" id="47775"/>
    <lineage>
        <taxon>Eukaryota</taxon>
        <taxon>Viridiplantae</taxon>
        <taxon>Chlorophyta</taxon>
        <taxon>core chlorophytes</taxon>
        <taxon>Chlorophyceae</taxon>
        <taxon>CS clade</taxon>
        <taxon>Chlamydomonadales</taxon>
        <taxon>Astrephomenaceae</taxon>
        <taxon>Astrephomene</taxon>
    </lineage>
</organism>
<sequence>MSTNAIPSKLSKVTIPGASLSTTLYSVTAGGAPCDGLLFGNTISTTTHQLQDDDDAATMTESRAAICSTLCCATTCSFYDGGGDIAESKLQALLKDRPGPLLGWLSYRPAVADCGGGSSSSGGSSTSVPLRPSMRESAVTQALLQRQLQLASNNRDASSSSSTASGRHAYGGGQGQHGGAGAQEQQGRPMQAVLLLLVTTGRDHNGATVTWQFRCFQARQAVASGELLLEPLELQTLNLGGHTGLADYQKFNTTTAYPLSSGLLSSATSPAGLASAGLTGAAAMAAAAAAPPMGSLAAGARAQAAAVRQHCESLVERLGEVCAQAQVGEEEVAALRQRRDALLAQLARRGW</sequence>
<feature type="compositionally biased region" description="Gly residues" evidence="1">
    <location>
        <begin position="169"/>
        <end position="181"/>
    </location>
</feature>
<feature type="region of interest" description="Disordered" evidence="1">
    <location>
        <begin position="115"/>
        <end position="134"/>
    </location>
</feature>
<evidence type="ECO:0000313" key="2">
    <source>
        <dbReference type="EMBL" id="GFR42983.1"/>
    </source>
</evidence>
<reference evidence="2 3" key="1">
    <citation type="journal article" date="2021" name="Sci. Rep.">
        <title>Genome sequencing of the multicellular alga Astrephomene provides insights into convergent evolution of germ-soma differentiation.</title>
        <authorList>
            <person name="Yamashita S."/>
            <person name="Yamamoto K."/>
            <person name="Matsuzaki R."/>
            <person name="Suzuki S."/>
            <person name="Yamaguchi H."/>
            <person name="Hirooka S."/>
            <person name="Minakuchi Y."/>
            <person name="Miyagishima S."/>
            <person name="Kawachi M."/>
            <person name="Toyoda A."/>
            <person name="Nozaki H."/>
        </authorList>
    </citation>
    <scope>NUCLEOTIDE SEQUENCE [LARGE SCALE GENOMIC DNA]</scope>
    <source>
        <strain evidence="2 3">NIES-4017</strain>
    </source>
</reference>
<dbReference type="InterPro" id="IPR023238">
    <property type="entry name" value="FAM175"/>
</dbReference>
<comment type="caution">
    <text evidence="2">The sequence shown here is derived from an EMBL/GenBank/DDBJ whole genome shotgun (WGS) entry which is preliminary data.</text>
</comment>
<evidence type="ECO:0000313" key="3">
    <source>
        <dbReference type="Proteomes" id="UP001054857"/>
    </source>
</evidence>
<proteinExistence type="predicted"/>
<feature type="compositionally biased region" description="Low complexity" evidence="1">
    <location>
        <begin position="150"/>
        <end position="165"/>
    </location>
</feature>
<dbReference type="AlphaFoldDB" id="A0AAD3DLV9"/>
<keyword evidence="3" id="KW-1185">Reference proteome</keyword>
<dbReference type="PANTHER" id="PTHR31728:SF5">
    <property type="entry name" value="OS07G0540200 PROTEIN"/>
    <property type="match status" value="1"/>
</dbReference>
<dbReference type="EMBL" id="BMAR01000004">
    <property type="protein sequence ID" value="GFR42983.1"/>
    <property type="molecule type" value="Genomic_DNA"/>
</dbReference>
<dbReference type="PRINTS" id="PR02051">
    <property type="entry name" value="PROTEINF175"/>
</dbReference>
<dbReference type="GO" id="GO:0005634">
    <property type="term" value="C:nucleus"/>
    <property type="evidence" value="ECO:0007669"/>
    <property type="project" value="TreeGrafter"/>
</dbReference>
<dbReference type="Proteomes" id="UP001054857">
    <property type="component" value="Unassembled WGS sequence"/>
</dbReference>
<gene>
    <name evidence="2" type="ORF">Agub_g3982</name>
</gene>
<name>A0AAD3DLV9_9CHLO</name>
<protein>
    <submittedName>
        <fullName evidence="2">Uncharacterized protein</fullName>
    </submittedName>
</protein>
<feature type="region of interest" description="Disordered" evidence="1">
    <location>
        <begin position="150"/>
        <end position="186"/>
    </location>
</feature>